<dbReference type="InterPro" id="IPR010998">
    <property type="entry name" value="Integrase_recombinase_N"/>
</dbReference>
<dbReference type="AlphaFoldDB" id="A0A5Q0Q7X8"/>
<feature type="domain" description="Core-binding (CB)" evidence="4">
    <location>
        <begin position="98"/>
        <end position="189"/>
    </location>
</feature>
<dbReference type="PROSITE" id="PS51900">
    <property type="entry name" value="CB"/>
    <property type="match status" value="1"/>
</dbReference>
<dbReference type="Gene3D" id="1.10.150.130">
    <property type="match status" value="1"/>
</dbReference>
<gene>
    <name evidence="5" type="ORF">GFH32_03080</name>
</gene>
<evidence type="ECO:0000313" key="6">
    <source>
        <dbReference type="Proteomes" id="UP000326921"/>
    </source>
</evidence>
<reference evidence="5 6" key="1">
    <citation type="submission" date="2019-10" db="EMBL/GenBank/DDBJ databases">
        <authorList>
            <person name="Dong K."/>
        </authorList>
    </citation>
    <scope>NUCLEOTIDE SEQUENCE [LARGE SCALE GENOMIC DNA]</scope>
    <source>
        <strain evidence="6">dk4302</strain>
    </source>
</reference>
<accession>A0A5Q0Q7X8</accession>
<protein>
    <recommendedName>
        <fullName evidence="4">Core-binding (CB) domain-containing protein</fullName>
    </recommendedName>
</protein>
<evidence type="ECO:0000259" key="4">
    <source>
        <dbReference type="PROSITE" id="PS51900"/>
    </source>
</evidence>
<dbReference type="SUPFAM" id="SSF56349">
    <property type="entry name" value="DNA breaking-rejoining enzymes"/>
    <property type="match status" value="1"/>
</dbReference>
<dbReference type="GO" id="GO:0003677">
    <property type="term" value="F:DNA binding"/>
    <property type="evidence" value="ECO:0007669"/>
    <property type="project" value="UniProtKB-UniRule"/>
</dbReference>
<keyword evidence="6" id="KW-1185">Reference proteome</keyword>
<keyword evidence="2 3" id="KW-0238">DNA-binding</keyword>
<organism evidence="5 6">
    <name type="scientific">Sphingobacterium zhuxiongii</name>
    <dbReference type="NCBI Taxonomy" id="2662364"/>
    <lineage>
        <taxon>Bacteria</taxon>
        <taxon>Pseudomonadati</taxon>
        <taxon>Bacteroidota</taxon>
        <taxon>Sphingobacteriia</taxon>
        <taxon>Sphingobacteriales</taxon>
        <taxon>Sphingobacteriaceae</taxon>
        <taxon>Sphingobacterium</taxon>
    </lineage>
</organism>
<evidence type="ECO:0000313" key="5">
    <source>
        <dbReference type="EMBL" id="QGA25364.1"/>
    </source>
</evidence>
<keyword evidence="1" id="KW-0229">DNA integration</keyword>
<sequence length="410" mass="48843">MATLKIIAHNTSQRSILVNFRITHKRKHRLINSKKYIDRDELVNGEVPLDFILSYLSDDYKLYKSRLDGISNIERLEIDEVKRIVEFGDQEDRRATIKETIDFCKFYSDRISSFNLKSDKREGNTISGYETAIKKLKEYFGEEILLKQLTTKSVKSWYNWMIDNQESPLRIDTARLYHSRVSKVYNDLMTSVNDPDRDYMPLLYNPFDSVKPSKERRKKRPLISLEEVRMIRDYQGENIGAGRSFFMLSLYMCGANYADIFDNCEKWLKNGVRAEYERRKTRNKRDDFAFISIKLLPEVVFYLKEFVWYKNIYKKKVKYYDRISLEVGYLERDLKLSVHIVPYTARYMFSNIASDQCDIQDDYISRAMNHKRPEFSETSGYLHNHWRKIDEAQQAVINKVNEDLITLETN</sequence>
<dbReference type="Pfam" id="PF13102">
    <property type="entry name" value="Phage_int_SAM_5"/>
    <property type="match status" value="1"/>
</dbReference>
<dbReference type="Proteomes" id="UP000326921">
    <property type="component" value="Chromosome"/>
</dbReference>
<dbReference type="InterPro" id="IPR011010">
    <property type="entry name" value="DNA_brk_join_enz"/>
</dbReference>
<dbReference type="RefSeq" id="WP_153509684.1">
    <property type="nucleotide sequence ID" value="NZ_CP045652.1"/>
</dbReference>
<proteinExistence type="predicted"/>
<dbReference type="EMBL" id="CP045652">
    <property type="protein sequence ID" value="QGA25364.1"/>
    <property type="molecule type" value="Genomic_DNA"/>
</dbReference>
<dbReference type="InterPro" id="IPR044068">
    <property type="entry name" value="CB"/>
</dbReference>
<dbReference type="InterPro" id="IPR025269">
    <property type="entry name" value="SAM-like_dom"/>
</dbReference>
<dbReference type="GO" id="GO:0015074">
    <property type="term" value="P:DNA integration"/>
    <property type="evidence" value="ECO:0007669"/>
    <property type="project" value="UniProtKB-KW"/>
</dbReference>
<evidence type="ECO:0000256" key="2">
    <source>
        <dbReference type="ARBA" id="ARBA00023125"/>
    </source>
</evidence>
<name>A0A5Q0Q7X8_9SPHI</name>
<dbReference type="KEGG" id="sphe:GFH32_03080"/>
<evidence type="ECO:0000256" key="3">
    <source>
        <dbReference type="PROSITE-ProRule" id="PRU01248"/>
    </source>
</evidence>
<evidence type="ECO:0000256" key="1">
    <source>
        <dbReference type="ARBA" id="ARBA00022908"/>
    </source>
</evidence>